<dbReference type="SUPFAM" id="SSF48452">
    <property type="entry name" value="TPR-like"/>
    <property type="match status" value="1"/>
</dbReference>
<dbReference type="InterPro" id="IPR011990">
    <property type="entry name" value="TPR-like_helical_dom_sf"/>
</dbReference>
<dbReference type="PROSITE" id="PS50005">
    <property type="entry name" value="TPR"/>
    <property type="match status" value="1"/>
</dbReference>
<keyword evidence="4" id="KW-1185">Reference proteome</keyword>
<sequence>MGTFVSAGKGFGKVQEKEALKEKKGKKGQKQGSGSSLQTVRQTRSPEERFRMQQEAQAQGVQEPDAAFEQRLESLRKSAKSRTQGGAGSGGPDPNAARSVLDAVPDFSAAPLEQGSRARQRMQQQNAQRESEEDSAKASGPNQALLGAGAVILALIFVITSLGGDGPSSSGRQPPAQQERRLGDEEKADLEKQVSELGTQIDSGKAGAEVLQRAASGYAALGRSQEAAGVLEKLVEKEPASSSAWGMLADMRQNLGDYKSAATAYKRAVAEAPAADLSLLEGLCESLVAQGRQKEAVDFLQTQQQTLETIPGTNKISTVEVQLLLGKVYSQWDRHDGEAMAVFDGLTQKHPEDFRGHLAKGVLLRKEGRKGDAQRAFLQARYNAPPEALNLIEKVIISGSR</sequence>
<reference evidence="3 4" key="1">
    <citation type="submission" date="2024-06" db="EMBL/GenBank/DDBJ databases">
        <authorList>
            <person name="Kraege A."/>
            <person name="Thomma B."/>
        </authorList>
    </citation>
    <scope>NUCLEOTIDE SEQUENCE [LARGE SCALE GENOMIC DNA]</scope>
</reference>
<evidence type="ECO:0000256" key="1">
    <source>
        <dbReference type="PROSITE-ProRule" id="PRU00339"/>
    </source>
</evidence>
<dbReference type="Gene3D" id="1.25.40.10">
    <property type="entry name" value="Tetratricopeptide repeat domain"/>
    <property type="match status" value="1"/>
</dbReference>
<feature type="region of interest" description="Disordered" evidence="2">
    <location>
        <begin position="1"/>
        <end position="141"/>
    </location>
</feature>
<gene>
    <name evidence="3" type="primary">g7725</name>
    <name evidence="3" type="ORF">VP750_LOCUS6614</name>
</gene>
<dbReference type="EMBL" id="CAXHTA020000012">
    <property type="protein sequence ID" value="CAL5224955.1"/>
    <property type="molecule type" value="Genomic_DNA"/>
</dbReference>
<feature type="compositionally biased region" description="Basic and acidic residues" evidence="2">
    <location>
        <begin position="178"/>
        <end position="191"/>
    </location>
</feature>
<accession>A0ABP1G2M6</accession>
<proteinExistence type="predicted"/>
<protein>
    <submittedName>
        <fullName evidence="3">G7725 protein</fullName>
    </submittedName>
</protein>
<feature type="repeat" description="TPR" evidence="1">
    <location>
        <begin position="242"/>
        <end position="275"/>
    </location>
</feature>
<keyword evidence="1" id="KW-0802">TPR repeat</keyword>
<feature type="region of interest" description="Disordered" evidence="2">
    <location>
        <begin position="164"/>
        <end position="191"/>
    </location>
</feature>
<evidence type="ECO:0000313" key="3">
    <source>
        <dbReference type="EMBL" id="CAL5224955.1"/>
    </source>
</evidence>
<dbReference type="Pfam" id="PF13432">
    <property type="entry name" value="TPR_16"/>
    <property type="match status" value="1"/>
</dbReference>
<organism evidence="3 4">
    <name type="scientific">Coccomyxa viridis</name>
    <dbReference type="NCBI Taxonomy" id="1274662"/>
    <lineage>
        <taxon>Eukaryota</taxon>
        <taxon>Viridiplantae</taxon>
        <taxon>Chlorophyta</taxon>
        <taxon>core chlorophytes</taxon>
        <taxon>Trebouxiophyceae</taxon>
        <taxon>Trebouxiophyceae incertae sedis</taxon>
        <taxon>Coccomyxaceae</taxon>
        <taxon>Coccomyxa</taxon>
    </lineage>
</organism>
<dbReference type="InterPro" id="IPR019734">
    <property type="entry name" value="TPR_rpt"/>
</dbReference>
<comment type="caution">
    <text evidence="3">The sequence shown here is derived from an EMBL/GenBank/DDBJ whole genome shotgun (WGS) entry which is preliminary data.</text>
</comment>
<evidence type="ECO:0000313" key="4">
    <source>
        <dbReference type="Proteomes" id="UP001497392"/>
    </source>
</evidence>
<dbReference type="SMART" id="SM00028">
    <property type="entry name" value="TPR"/>
    <property type="match status" value="3"/>
</dbReference>
<dbReference type="Proteomes" id="UP001497392">
    <property type="component" value="Unassembled WGS sequence"/>
</dbReference>
<evidence type="ECO:0000256" key="2">
    <source>
        <dbReference type="SAM" id="MobiDB-lite"/>
    </source>
</evidence>
<name>A0ABP1G2M6_9CHLO</name>
<feature type="compositionally biased region" description="Polar residues" evidence="2">
    <location>
        <begin position="167"/>
        <end position="176"/>
    </location>
</feature>